<keyword evidence="3" id="KW-1185">Reference proteome</keyword>
<protein>
    <recommendedName>
        <fullName evidence="4">DUF2306 domain-containing protein</fullName>
    </recommendedName>
</protein>
<feature type="transmembrane region" description="Helical" evidence="1">
    <location>
        <begin position="81"/>
        <end position="102"/>
    </location>
</feature>
<accession>A0ABQ3BCZ9</accession>
<keyword evidence="1" id="KW-1133">Transmembrane helix</keyword>
<evidence type="ECO:0008006" key="4">
    <source>
        <dbReference type="Google" id="ProtNLM"/>
    </source>
</evidence>
<comment type="caution">
    <text evidence="2">The sequence shown here is derived from an EMBL/GenBank/DDBJ whole genome shotgun (WGS) entry which is preliminary data.</text>
</comment>
<keyword evidence="1" id="KW-0812">Transmembrane</keyword>
<evidence type="ECO:0000256" key="1">
    <source>
        <dbReference type="SAM" id="Phobius"/>
    </source>
</evidence>
<name>A0ABQ3BCZ9_9GAMM</name>
<dbReference type="Proteomes" id="UP000619761">
    <property type="component" value="Unassembled WGS sequence"/>
</dbReference>
<proteinExistence type="predicted"/>
<dbReference type="RefSeq" id="WP_189420979.1">
    <property type="nucleotide sequence ID" value="NZ_BMYZ01000004.1"/>
</dbReference>
<feature type="transmembrane region" description="Helical" evidence="1">
    <location>
        <begin position="172"/>
        <end position="193"/>
    </location>
</feature>
<dbReference type="EMBL" id="BMYZ01000004">
    <property type="protein sequence ID" value="GGY86680.1"/>
    <property type="molecule type" value="Genomic_DNA"/>
</dbReference>
<evidence type="ECO:0000313" key="3">
    <source>
        <dbReference type="Proteomes" id="UP000619761"/>
    </source>
</evidence>
<sequence>MRAPLQTSFKSLFLLLALLISLYALGYDWIYANATQGIAVKFKSLNRFFVYCHLIGGALALSLGAIQLFSKQGSRWHRRLGIGYCLAVLIGGLGGGYLSFFADLGPSTGVGFFILALLWLYTTFMAYSFARARQIVQHRRWIIRSLAITAAAISLRIELPIFAMLWGFETGYLIVAWSAWIGNLALAEIYLYLSSRTLPLSKGNAPL</sequence>
<feature type="transmembrane region" description="Helical" evidence="1">
    <location>
        <begin position="141"/>
        <end position="166"/>
    </location>
</feature>
<organism evidence="2 3">
    <name type="scientific">Cellvibrio zantedeschiae</name>
    <dbReference type="NCBI Taxonomy" id="1237077"/>
    <lineage>
        <taxon>Bacteria</taxon>
        <taxon>Pseudomonadati</taxon>
        <taxon>Pseudomonadota</taxon>
        <taxon>Gammaproteobacteria</taxon>
        <taxon>Cellvibrionales</taxon>
        <taxon>Cellvibrionaceae</taxon>
        <taxon>Cellvibrio</taxon>
    </lineage>
</organism>
<evidence type="ECO:0000313" key="2">
    <source>
        <dbReference type="EMBL" id="GGY86680.1"/>
    </source>
</evidence>
<dbReference type="Pfam" id="PF10067">
    <property type="entry name" value="DUF2306"/>
    <property type="match status" value="1"/>
</dbReference>
<dbReference type="InterPro" id="IPR018750">
    <property type="entry name" value="DUF2306_membrane"/>
</dbReference>
<keyword evidence="1" id="KW-0472">Membrane</keyword>
<reference evidence="3" key="1">
    <citation type="journal article" date="2019" name="Int. J. Syst. Evol. Microbiol.">
        <title>The Global Catalogue of Microorganisms (GCM) 10K type strain sequencing project: providing services to taxonomists for standard genome sequencing and annotation.</title>
        <authorList>
            <consortium name="The Broad Institute Genomics Platform"/>
            <consortium name="The Broad Institute Genome Sequencing Center for Infectious Disease"/>
            <person name="Wu L."/>
            <person name="Ma J."/>
        </authorList>
    </citation>
    <scope>NUCLEOTIDE SEQUENCE [LARGE SCALE GENOMIC DNA]</scope>
    <source>
        <strain evidence="3">KCTC 32239</strain>
    </source>
</reference>
<gene>
    <name evidence="2" type="ORF">GCM10011613_34810</name>
</gene>
<feature type="transmembrane region" description="Helical" evidence="1">
    <location>
        <begin position="108"/>
        <end position="129"/>
    </location>
</feature>
<feature type="transmembrane region" description="Helical" evidence="1">
    <location>
        <begin position="48"/>
        <end position="69"/>
    </location>
</feature>